<keyword evidence="1 4" id="KW-0812">Transmembrane</keyword>
<comment type="caution">
    <text evidence="5">The sequence shown here is derived from an EMBL/GenBank/DDBJ whole genome shotgun (WGS) entry which is preliminary data.</text>
</comment>
<evidence type="ECO:0000313" key="6">
    <source>
        <dbReference type="Proteomes" id="UP001064489"/>
    </source>
</evidence>
<evidence type="ECO:0008006" key="7">
    <source>
        <dbReference type="Google" id="ProtNLM"/>
    </source>
</evidence>
<gene>
    <name evidence="5" type="ORF">LWI28_012527</name>
</gene>
<feature type="transmembrane region" description="Helical" evidence="4">
    <location>
        <begin position="34"/>
        <end position="56"/>
    </location>
</feature>
<keyword evidence="2 4" id="KW-1133">Transmembrane helix</keyword>
<name>A0AAD5JJ98_ACENE</name>
<keyword evidence="3 4" id="KW-0472">Membrane</keyword>
<dbReference type="GO" id="GO:0022857">
    <property type="term" value="F:transmembrane transporter activity"/>
    <property type="evidence" value="ECO:0007669"/>
    <property type="project" value="InterPro"/>
</dbReference>
<dbReference type="PANTHER" id="PTHR31218">
    <property type="entry name" value="WAT1-RELATED PROTEIN"/>
    <property type="match status" value="1"/>
</dbReference>
<dbReference type="Proteomes" id="UP001064489">
    <property type="component" value="Chromosome 9"/>
</dbReference>
<protein>
    <recommendedName>
        <fullName evidence="7">WAT1-related protein</fullName>
    </recommendedName>
</protein>
<evidence type="ECO:0000256" key="4">
    <source>
        <dbReference type="SAM" id="Phobius"/>
    </source>
</evidence>
<sequence length="169" mass="19720">MNKVKPYLAMVSLQFGYAGMYIITMVSLKHGMSHYILAVYRHVVATLIISPFALVLERKIRPKMTLPIFLRIMALGFLEPVLGSKLVLPGDEVHFSNVCICNSQCPSCHYLYNGSYFQVRRCECEEDTQSSQGDWNSHHNFRSHVDDSIQRSRYQFYQVRRRQPPWNQQ</sequence>
<proteinExistence type="predicted"/>
<dbReference type="EMBL" id="JAJSOW010000001">
    <property type="protein sequence ID" value="KAI9200735.1"/>
    <property type="molecule type" value="Genomic_DNA"/>
</dbReference>
<dbReference type="GO" id="GO:0016020">
    <property type="term" value="C:membrane"/>
    <property type="evidence" value="ECO:0007669"/>
    <property type="project" value="InterPro"/>
</dbReference>
<accession>A0AAD5JJ98</accession>
<evidence type="ECO:0000313" key="5">
    <source>
        <dbReference type="EMBL" id="KAI9200735.1"/>
    </source>
</evidence>
<keyword evidence="6" id="KW-1185">Reference proteome</keyword>
<feature type="transmembrane region" description="Helical" evidence="4">
    <location>
        <begin position="7"/>
        <end position="28"/>
    </location>
</feature>
<evidence type="ECO:0000256" key="1">
    <source>
        <dbReference type="ARBA" id="ARBA00022692"/>
    </source>
</evidence>
<evidence type="ECO:0000256" key="3">
    <source>
        <dbReference type="ARBA" id="ARBA00023136"/>
    </source>
</evidence>
<dbReference type="InterPro" id="IPR030184">
    <property type="entry name" value="WAT1-related"/>
</dbReference>
<reference evidence="5" key="2">
    <citation type="submission" date="2023-02" db="EMBL/GenBank/DDBJ databases">
        <authorList>
            <person name="Swenson N.G."/>
            <person name="Wegrzyn J.L."/>
            <person name="Mcevoy S.L."/>
        </authorList>
    </citation>
    <scope>NUCLEOTIDE SEQUENCE</scope>
    <source>
        <strain evidence="5">91603</strain>
        <tissue evidence="5">Leaf</tissue>
    </source>
</reference>
<dbReference type="AlphaFoldDB" id="A0AAD5JJ98"/>
<organism evidence="5 6">
    <name type="scientific">Acer negundo</name>
    <name type="common">Box elder</name>
    <dbReference type="NCBI Taxonomy" id="4023"/>
    <lineage>
        <taxon>Eukaryota</taxon>
        <taxon>Viridiplantae</taxon>
        <taxon>Streptophyta</taxon>
        <taxon>Embryophyta</taxon>
        <taxon>Tracheophyta</taxon>
        <taxon>Spermatophyta</taxon>
        <taxon>Magnoliopsida</taxon>
        <taxon>eudicotyledons</taxon>
        <taxon>Gunneridae</taxon>
        <taxon>Pentapetalae</taxon>
        <taxon>rosids</taxon>
        <taxon>malvids</taxon>
        <taxon>Sapindales</taxon>
        <taxon>Sapindaceae</taxon>
        <taxon>Hippocastanoideae</taxon>
        <taxon>Acereae</taxon>
        <taxon>Acer</taxon>
    </lineage>
</organism>
<evidence type="ECO:0000256" key="2">
    <source>
        <dbReference type="ARBA" id="ARBA00022989"/>
    </source>
</evidence>
<reference evidence="5" key="1">
    <citation type="journal article" date="2022" name="Plant J.">
        <title>Strategies of tolerance reflected in two North American maple genomes.</title>
        <authorList>
            <person name="McEvoy S.L."/>
            <person name="Sezen U.U."/>
            <person name="Trouern-Trend A."/>
            <person name="McMahon S.M."/>
            <person name="Schaberg P.G."/>
            <person name="Yang J."/>
            <person name="Wegrzyn J.L."/>
            <person name="Swenson N.G."/>
        </authorList>
    </citation>
    <scope>NUCLEOTIDE SEQUENCE</scope>
    <source>
        <strain evidence="5">91603</strain>
    </source>
</reference>